<evidence type="ECO:0000313" key="6">
    <source>
        <dbReference type="EMBL" id="TFK98533.1"/>
    </source>
</evidence>
<accession>A0A5C3QJL1</accession>
<proteinExistence type="predicted"/>
<protein>
    <submittedName>
        <fullName evidence="6">Uncharacterized protein</fullName>
    </submittedName>
</protein>
<keyword evidence="4" id="KW-1133">Transmembrane helix</keyword>
<dbReference type="Proteomes" id="UP000305067">
    <property type="component" value="Unassembled WGS sequence"/>
</dbReference>
<comment type="subcellular location">
    <subcellularLocation>
        <location evidence="1">Membrane</location>
        <topology evidence="1">Single-pass membrane protein</topology>
    </subcellularLocation>
</comment>
<evidence type="ECO:0000256" key="2">
    <source>
        <dbReference type="ARBA" id="ARBA00022692"/>
    </source>
</evidence>
<sequence>MVLGGGGLKRDGTLPMELQCPENTWICLTVTNTRPSHPSEPTRVLQVVPVAGDLHLDPRHCRVDPTSRLELETANCSSQEGASAQLEEGPSALVVNLHGGFYTLHLQKAQFKFICDPNSKSTTVTTPELAWTFNGTRAFT</sequence>
<dbReference type="GO" id="GO:0016020">
    <property type="term" value="C:membrane"/>
    <property type="evidence" value="ECO:0007669"/>
    <property type="project" value="UniProtKB-SubCell"/>
</dbReference>
<name>A0A5C3QJL1_9AGAR</name>
<keyword evidence="5" id="KW-0472">Membrane</keyword>
<evidence type="ECO:0000256" key="5">
    <source>
        <dbReference type="ARBA" id="ARBA00023136"/>
    </source>
</evidence>
<organism evidence="6 7">
    <name type="scientific">Pterulicium gracile</name>
    <dbReference type="NCBI Taxonomy" id="1884261"/>
    <lineage>
        <taxon>Eukaryota</taxon>
        <taxon>Fungi</taxon>
        <taxon>Dikarya</taxon>
        <taxon>Basidiomycota</taxon>
        <taxon>Agaricomycotina</taxon>
        <taxon>Agaricomycetes</taxon>
        <taxon>Agaricomycetidae</taxon>
        <taxon>Agaricales</taxon>
        <taxon>Pleurotineae</taxon>
        <taxon>Pterulaceae</taxon>
        <taxon>Pterulicium</taxon>
    </lineage>
</organism>
<reference evidence="6 7" key="1">
    <citation type="journal article" date="2019" name="Nat. Ecol. Evol.">
        <title>Megaphylogeny resolves global patterns of mushroom evolution.</title>
        <authorList>
            <person name="Varga T."/>
            <person name="Krizsan K."/>
            <person name="Foldi C."/>
            <person name="Dima B."/>
            <person name="Sanchez-Garcia M."/>
            <person name="Sanchez-Ramirez S."/>
            <person name="Szollosi G.J."/>
            <person name="Szarkandi J.G."/>
            <person name="Papp V."/>
            <person name="Albert L."/>
            <person name="Andreopoulos W."/>
            <person name="Angelini C."/>
            <person name="Antonin V."/>
            <person name="Barry K.W."/>
            <person name="Bougher N.L."/>
            <person name="Buchanan P."/>
            <person name="Buyck B."/>
            <person name="Bense V."/>
            <person name="Catcheside P."/>
            <person name="Chovatia M."/>
            <person name="Cooper J."/>
            <person name="Damon W."/>
            <person name="Desjardin D."/>
            <person name="Finy P."/>
            <person name="Geml J."/>
            <person name="Haridas S."/>
            <person name="Hughes K."/>
            <person name="Justo A."/>
            <person name="Karasinski D."/>
            <person name="Kautmanova I."/>
            <person name="Kiss B."/>
            <person name="Kocsube S."/>
            <person name="Kotiranta H."/>
            <person name="LaButti K.M."/>
            <person name="Lechner B.E."/>
            <person name="Liimatainen K."/>
            <person name="Lipzen A."/>
            <person name="Lukacs Z."/>
            <person name="Mihaltcheva S."/>
            <person name="Morgado L.N."/>
            <person name="Niskanen T."/>
            <person name="Noordeloos M.E."/>
            <person name="Ohm R.A."/>
            <person name="Ortiz-Santana B."/>
            <person name="Ovrebo C."/>
            <person name="Racz N."/>
            <person name="Riley R."/>
            <person name="Savchenko A."/>
            <person name="Shiryaev A."/>
            <person name="Soop K."/>
            <person name="Spirin V."/>
            <person name="Szebenyi C."/>
            <person name="Tomsovsky M."/>
            <person name="Tulloss R.E."/>
            <person name="Uehling J."/>
            <person name="Grigoriev I.V."/>
            <person name="Vagvolgyi C."/>
            <person name="Papp T."/>
            <person name="Martin F.M."/>
            <person name="Miettinen O."/>
            <person name="Hibbett D.S."/>
            <person name="Nagy L.G."/>
        </authorList>
    </citation>
    <scope>NUCLEOTIDE SEQUENCE [LARGE SCALE GENOMIC DNA]</scope>
    <source>
        <strain evidence="6 7">CBS 309.79</strain>
    </source>
</reference>
<dbReference type="OrthoDB" id="29460at2759"/>
<dbReference type="AlphaFoldDB" id="A0A5C3QJL1"/>
<evidence type="ECO:0000313" key="7">
    <source>
        <dbReference type="Proteomes" id="UP000305067"/>
    </source>
</evidence>
<keyword evidence="7" id="KW-1185">Reference proteome</keyword>
<gene>
    <name evidence="6" type="ORF">BDV98DRAFT_206981</name>
</gene>
<evidence type="ECO:0000256" key="3">
    <source>
        <dbReference type="ARBA" id="ARBA00022729"/>
    </source>
</evidence>
<keyword evidence="3" id="KW-0732">Signal</keyword>
<dbReference type="Pfam" id="PF09451">
    <property type="entry name" value="ATG27"/>
    <property type="match status" value="1"/>
</dbReference>
<evidence type="ECO:0000256" key="1">
    <source>
        <dbReference type="ARBA" id="ARBA00004167"/>
    </source>
</evidence>
<evidence type="ECO:0000256" key="4">
    <source>
        <dbReference type="ARBA" id="ARBA00022989"/>
    </source>
</evidence>
<keyword evidence="2" id="KW-0812">Transmembrane</keyword>
<dbReference type="InterPro" id="IPR018939">
    <property type="entry name" value="Autophagy-rel_prot_27"/>
</dbReference>
<dbReference type="EMBL" id="ML178839">
    <property type="protein sequence ID" value="TFK98533.1"/>
    <property type="molecule type" value="Genomic_DNA"/>
</dbReference>